<dbReference type="PANTHER" id="PTHR31234:SF35">
    <property type="entry name" value="LATE EMBRYOGENESIS ABUNDANT (LEA) HYDROXYPROLINE-RICH GLYCOPROTEIN FAMILY"/>
    <property type="match status" value="1"/>
</dbReference>
<dbReference type="EMBL" id="QJKJ01002329">
    <property type="protein sequence ID" value="RDY03326.1"/>
    <property type="molecule type" value="Genomic_DNA"/>
</dbReference>
<dbReference type="Proteomes" id="UP000257109">
    <property type="component" value="Unassembled WGS sequence"/>
</dbReference>
<dbReference type="GO" id="GO:0098542">
    <property type="term" value="P:defense response to other organism"/>
    <property type="evidence" value="ECO:0007669"/>
    <property type="project" value="InterPro"/>
</dbReference>
<comment type="caution">
    <text evidence="5">The sequence shown here is derived from an EMBL/GenBank/DDBJ whole genome shotgun (WGS) entry which is preliminary data.</text>
</comment>
<accession>A0A371HKK3</accession>
<feature type="non-terminal residue" evidence="5">
    <location>
        <position position="1"/>
    </location>
</feature>
<dbReference type="PANTHER" id="PTHR31234">
    <property type="entry name" value="LATE EMBRYOGENESIS ABUNDANT (LEA) HYDROXYPROLINE-RICH GLYCOPROTEIN FAMILY"/>
    <property type="match status" value="1"/>
</dbReference>
<protein>
    <submittedName>
        <fullName evidence="5">NDR1/HIN1-like protein 13</fullName>
    </submittedName>
</protein>
<sequence>MEQSAPQPQAQPKPMLQKPPGYRDPDSKSSALRKAALPPSFRPKPKRRSCCRICCCTCCIVILVLILALVIAAGLFYLIYNPSLPEFHLSSFRILKFNVSDGSDGAYLDADTAMRVEVKNRSGKMTWRFARSRVSISAEKGELDLGSTNLAGFSVKEKGVAELKAETRVRDRALNERQRRRLKSVVESKALVPTLELRTKTGVALQGWNSPYLSVTVVCGDVTMRQLQNGDPPLCSITLFNWVGHLELMWLLDLEYDLMHDQVLKYDESRMSDVFYT</sequence>
<dbReference type="InterPro" id="IPR044839">
    <property type="entry name" value="NDR1-like"/>
</dbReference>
<name>A0A371HKK3_MUCPR</name>
<organism evidence="5 6">
    <name type="scientific">Mucuna pruriens</name>
    <name type="common">Velvet bean</name>
    <name type="synonym">Dolichos pruriens</name>
    <dbReference type="NCBI Taxonomy" id="157652"/>
    <lineage>
        <taxon>Eukaryota</taxon>
        <taxon>Viridiplantae</taxon>
        <taxon>Streptophyta</taxon>
        <taxon>Embryophyta</taxon>
        <taxon>Tracheophyta</taxon>
        <taxon>Spermatophyta</taxon>
        <taxon>Magnoliopsida</taxon>
        <taxon>eudicotyledons</taxon>
        <taxon>Gunneridae</taxon>
        <taxon>Pentapetalae</taxon>
        <taxon>rosids</taxon>
        <taxon>fabids</taxon>
        <taxon>Fabales</taxon>
        <taxon>Fabaceae</taxon>
        <taxon>Papilionoideae</taxon>
        <taxon>50 kb inversion clade</taxon>
        <taxon>NPAAA clade</taxon>
        <taxon>indigoferoid/millettioid clade</taxon>
        <taxon>Phaseoleae</taxon>
        <taxon>Mucuna</taxon>
    </lineage>
</organism>
<evidence type="ECO:0000256" key="1">
    <source>
        <dbReference type="ARBA" id="ARBA00004370"/>
    </source>
</evidence>
<keyword evidence="4" id="KW-0812">Transmembrane</keyword>
<dbReference type="AlphaFoldDB" id="A0A371HKK3"/>
<feature type="transmembrane region" description="Helical" evidence="4">
    <location>
        <begin position="50"/>
        <end position="80"/>
    </location>
</feature>
<keyword evidence="6" id="KW-1185">Reference proteome</keyword>
<dbReference type="OrthoDB" id="777695at2759"/>
<evidence type="ECO:0000313" key="6">
    <source>
        <dbReference type="Proteomes" id="UP000257109"/>
    </source>
</evidence>
<feature type="region of interest" description="Disordered" evidence="3">
    <location>
        <begin position="1"/>
        <end position="47"/>
    </location>
</feature>
<dbReference type="STRING" id="157652.A0A371HKK3"/>
<evidence type="ECO:0000256" key="2">
    <source>
        <dbReference type="ARBA" id="ARBA00023136"/>
    </source>
</evidence>
<reference evidence="5" key="1">
    <citation type="submission" date="2018-05" db="EMBL/GenBank/DDBJ databases">
        <title>Draft genome of Mucuna pruriens seed.</title>
        <authorList>
            <person name="Nnadi N.E."/>
            <person name="Vos R."/>
            <person name="Hasami M.H."/>
            <person name="Devisetty U.K."/>
            <person name="Aguiy J.C."/>
        </authorList>
    </citation>
    <scope>NUCLEOTIDE SEQUENCE [LARGE SCALE GENOMIC DNA]</scope>
    <source>
        <strain evidence="5">JCA_2017</strain>
    </source>
</reference>
<dbReference type="GO" id="GO:0005886">
    <property type="term" value="C:plasma membrane"/>
    <property type="evidence" value="ECO:0007669"/>
    <property type="project" value="TreeGrafter"/>
</dbReference>
<feature type="compositionally biased region" description="Low complexity" evidence="3">
    <location>
        <begin position="1"/>
        <end position="20"/>
    </location>
</feature>
<comment type="subcellular location">
    <subcellularLocation>
        <location evidence="1">Membrane</location>
    </subcellularLocation>
</comment>
<keyword evidence="4" id="KW-1133">Transmembrane helix</keyword>
<evidence type="ECO:0000313" key="5">
    <source>
        <dbReference type="EMBL" id="RDY03326.1"/>
    </source>
</evidence>
<keyword evidence="2 4" id="KW-0472">Membrane</keyword>
<proteinExistence type="predicted"/>
<evidence type="ECO:0000256" key="4">
    <source>
        <dbReference type="SAM" id="Phobius"/>
    </source>
</evidence>
<evidence type="ECO:0000256" key="3">
    <source>
        <dbReference type="SAM" id="MobiDB-lite"/>
    </source>
</evidence>
<gene>
    <name evidence="5" type="primary">NHL13</name>
    <name evidence="5" type="ORF">CR513_13097</name>
</gene>